<sequence length="724" mass="84851">MSTSTHDHITDEKRLSDGPDWTFELLQVYLDHIDRVAKHYRLDTYPHQIEVITSEQMMDAYSSVGMPINYTHWSFGKKFIETEQRYKHGQQGLAYEIVINSNPCIAYLMEENTITMQALVMAHACYGHNSFFKNNYLFRSWTDASSIVDYLLFARHYISECEERYGVVEVEKLLDSCHALMSYGVDRYKRPQKISLQEEKARQKSREEYLQSQVNSLWKTLPRVEREEAPEQAHRYPAEPQENILYFMEKNAPLLEPWQREVLRIVRKVSQYFYPQKQTQVMNEGWATFWHYTILNHLYDEGRVSDRFMLEFLHSHTNVVYQPPYNSPYYNGINPYALGFAMFQDIKRICQSPTEEDRYWFPDIAGKDWLDTLHFAMRDFKDESFISQFLSPKVMRDFRLFTVLDDDRNNYLEIAAIHDEAGYRAIRQELSAQYNLSNHEPNIQIWNVDLRGDRSLTMRYVPQERAPLDKSRREVMKHLHRLWGFDVILEQQNEDGSIELLERCPPAPQHAVIERNKKGAPVSAPLSIANPALATSFRQIAWHGALHTVPDGAAFLAIITHRIHHLIVHFLVAQHRQLAVEVQRQLARFRIGEIVATHAGVQAFETVEDQTVNGIAGNKRQPTEDFVIQLVERFSLVFHLGGFCQHFLRLFRMVAYRRPDKDRCNIGAHRQQIVDQLRHAVMIEARQRFQNIKTGRFPKVVHFGRFAMLNGKPAVTGQTLQNLS</sequence>
<dbReference type="InterPro" id="IPR057008">
    <property type="entry name" value="SpoVR-like_C"/>
</dbReference>
<feature type="domain" description="SpoVR protein-like N-terminal" evidence="1">
    <location>
        <begin position="20"/>
        <end position="438"/>
    </location>
</feature>
<reference evidence="3 4" key="1">
    <citation type="submission" date="2018-12" db="EMBL/GenBank/DDBJ databases">
        <authorList>
            <consortium name="Pathogen Informatics"/>
        </authorList>
    </citation>
    <scope>NUCLEOTIDE SEQUENCE [LARGE SCALE GENOMIC DNA]</scope>
    <source>
        <strain evidence="3 4">NCTC11214</strain>
    </source>
</reference>
<gene>
    <name evidence="3" type="ORF">NCTC11214_04132</name>
</gene>
<dbReference type="EMBL" id="LR134117">
    <property type="protein sequence ID" value="VDZ62520.1"/>
    <property type="molecule type" value="Genomic_DNA"/>
</dbReference>
<evidence type="ECO:0000259" key="1">
    <source>
        <dbReference type="Pfam" id="PF04293"/>
    </source>
</evidence>
<dbReference type="PANTHER" id="PTHR30029:SF2">
    <property type="entry name" value="STAGE V SPORULATION PROTEIN R"/>
    <property type="match status" value="1"/>
</dbReference>
<dbReference type="NCBIfam" id="NF008737">
    <property type="entry name" value="PRK11767.1"/>
    <property type="match status" value="1"/>
</dbReference>
<evidence type="ECO:0000313" key="3">
    <source>
        <dbReference type="EMBL" id="VDZ62520.1"/>
    </source>
</evidence>
<dbReference type="KEGG" id="sof:NCTC11214_04132"/>
<dbReference type="Pfam" id="PF24755">
    <property type="entry name" value="SpoVR_C"/>
    <property type="match status" value="1"/>
</dbReference>
<dbReference type="Pfam" id="PF04293">
    <property type="entry name" value="SpoVR"/>
    <property type="match status" value="1"/>
</dbReference>
<dbReference type="PANTHER" id="PTHR30029">
    <property type="entry name" value="STAGE V SPORULATION PROTEIN R"/>
    <property type="match status" value="1"/>
</dbReference>
<name>A0A3S4DPE6_SEROD</name>
<evidence type="ECO:0000259" key="2">
    <source>
        <dbReference type="Pfam" id="PF24755"/>
    </source>
</evidence>
<dbReference type="InterPro" id="IPR056174">
    <property type="entry name" value="SpoVR_N"/>
</dbReference>
<dbReference type="Proteomes" id="UP000281391">
    <property type="component" value="Chromosome"/>
</dbReference>
<proteinExistence type="predicted"/>
<dbReference type="InterPro" id="IPR007390">
    <property type="entry name" value="Spore_V_R"/>
</dbReference>
<dbReference type="AlphaFoldDB" id="A0A3S4DPE6"/>
<evidence type="ECO:0000313" key="4">
    <source>
        <dbReference type="Proteomes" id="UP000281391"/>
    </source>
</evidence>
<protein>
    <submittedName>
        <fullName evidence="3">SpoVR family protein</fullName>
    </submittedName>
</protein>
<organism evidence="3 4">
    <name type="scientific">Serratia odorifera</name>
    <dbReference type="NCBI Taxonomy" id="618"/>
    <lineage>
        <taxon>Bacteria</taxon>
        <taxon>Pseudomonadati</taxon>
        <taxon>Pseudomonadota</taxon>
        <taxon>Gammaproteobacteria</taxon>
        <taxon>Enterobacterales</taxon>
        <taxon>Yersiniaceae</taxon>
        <taxon>Serratia</taxon>
    </lineage>
</organism>
<accession>A0A3S4DPE6</accession>
<feature type="domain" description="SpoVR-like C-terminal" evidence="2">
    <location>
        <begin position="441"/>
        <end position="493"/>
    </location>
</feature>
<dbReference type="InterPro" id="IPR057270">
    <property type="entry name" value="Ycgb-like"/>
</dbReference>